<comment type="similarity">
    <text evidence="1">Belongs to the sulfatase family.</text>
</comment>
<dbReference type="Gene3D" id="3.30.1120.10">
    <property type="match status" value="1"/>
</dbReference>
<dbReference type="AlphaFoldDB" id="A0A4R6SWL7"/>
<dbReference type="PROSITE" id="PS00149">
    <property type="entry name" value="SULFATASE_2"/>
    <property type="match status" value="1"/>
</dbReference>
<evidence type="ECO:0000256" key="2">
    <source>
        <dbReference type="ARBA" id="ARBA00022723"/>
    </source>
</evidence>
<dbReference type="EMBL" id="SNYC01000004">
    <property type="protein sequence ID" value="TDQ09789.1"/>
    <property type="molecule type" value="Genomic_DNA"/>
</dbReference>
<dbReference type="InterPro" id="IPR024607">
    <property type="entry name" value="Sulfatase_CS"/>
</dbReference>
<dbReference type="Gene3D" id="3.40.720.10">
    <property type="entry name" value="Alkaline Phosphatase, subunit A"/>
    <property type="match status" value="1"/>
</dbReference>
<keyword evidence="2" id="KW-0479">Metal-binding</keyword>
<dbReference type="Proteomes" id="UP000295620">
    <property type="component" value="Unassembled WGS sequence"/>
</dbReference>
<dbReference type="PANTHER" id="PTHR42693">
    <property type="entry name" value="ARYLSULFATASE FAMILY MEMBER"/>
    <property type="match status" value="1"/>
</dbReference>
<keyword evidence="7" id="KW-1185">Reference proteome</keyword>
<evidence type="ECO:0000259" key="5">
    <source>
        <dbReference type="Pfam" id="PF00884"/>
    </source>
</evidence>
<evidence type="ECO:0000256" key="4">
    <source>
        <dbReference type="ARBA" id="ARBA00022837"/>
    </source>
</evidence>
<reference evidence="6 7" key="1">
    <citation type="submission" date="2019-03" db="EMBL/GenBank/DDBJ databases">
        <title>Genomic Encyclopedia of Archaeal and Bacterial Type Strains, Phase II (KMG-II): from individual species to whole genera.</title>
        <authorList>
            <person name="Goeker M."/>
        </authorList>
    </citation>
    <scope>NUCLEOTIDE SEQUENCE [LARGE SCALE GENOMIC DNA]</scope>
    <source>
        <strain evidence="6 7">DSM 19035</strain>
    </source>
</reference>
<evidence type="ECO:0000256" key="3">
    <source>
        <dbReference type="ARBA" id="ARBA00022801"/>
    </source>
</evidence>
<protein>
    <submittedName>
        <fullName evidence="6">Arylsulfatase</fullName>
    </submittedName>
</protein>
<dbReference type="Pfam" id="PF00884">
    <property type="entry name" value="Sulfatase"/>
    <property type="match status" value="1"/>
</dbReference>
<dbReference type="PANTHER" id="PTHR42693:SF53">
    <property type="entry name" value="ENDO-4-O-SULFATASE"/>
    <property type="match status" value="1"/>
</dbReference>
<evidence type="ECO:0000313" key="6">
    <source>
        <dbReference type="EMBL" id="TDQ09789.1"/>
    </source>
</evidence>
<name>A0A4R6SWL7_9SPHI</name>
<dbReference type="SUPFAM" id="SSF53649">
    <property type="entry name" value="Alkaline phosphatase-like"/>
    <property type="match status" value="1"/>
</dbReference>
<accession>A0A4R6SWL7</accession>
<dbReference type="GO" id="GO:0046872">
    <property type="term" value="F:metal ion binding"/>
    <property type="evidence" value="ECO:0007669"/>
    <property type="project" value="UniProtKB-KW"/>
</dbReference>
<dbReference type="InterPro" id="IPR050738">
    <property type="entry name" value="Sulfatase"/>
</dbReference>
<organism evidence="6 7">
    <name type="scientific">Pedobacter metabolipauper</name>
    <dbReference type="NCBI Taxonomy" id="425513"/>
    <lineage>
        <taxon>Bacteria</taxon>
        <taxon>Pseudomonadati</taxon>
        <taxon>Bacteroidota</taxon>
        <taxon>Sphingobacteriia</taxon>
        <taxon>Sphingobacteriales</taxon>
        <taxon>Sphingobacteriaceae</taxon>
        <taxon>Pedobacter</taxon>
    </lineage>
</organism>
<dbReference type="CDD" id="cd16025">
    <property type="entry name" value="PAS_like"/>
    <property type="match status" value="1"/>
</dbReference>
<evidence type="ECO:0000256" key="1">
    <source>
        <dbReference type="ARBA" id="ARBA00008779"/>
    </source>
</evidence>
<gene>
    <name evidence="6" type="ORF">ATK78_1948</name>
</gene>
<dbReference type="InterPro" id="IPR017850">
    <property type="entry name" value="Alkaline_phosphatase_core_sf"/>
</dbReference>
<dbReference type="GO" id="GO:0004065">
    <property type="term" value="F:arylsulfatase activity"/>
    <property type="evidence" value="ECO:0007669"/>
    <property type="project" value="TreeGrafter"/>
</dbReference>
<feature type="domain" description="Sulfatase N-terminal" evidence="5">
    <location>
        <begin position="81"/>
        <end position="503"/>
    </location>
</feature>
<dbReference type="InterPro" id="IPR000917">
    <property type="entry name" value="Sulfatase_N"/>
</dbReference>
<keyword evidence="3" id="KW-0378">Hydrolase</keyword>
<keyword evidence="4" id="KW-0106">Calcium</keyword>
<comment type="caution">
    <text evidence="6">The sequence shown here is derived from an EMBL/GenBank/DDBJ whole genome shotgun (WGS) entry which is preliminary data.</text>
</comment>
<evidence type="ECO:0000313" key="7">
    <source>
        <dbReference type="Proteomes" id="UP000295620"/>
    </source>
</evidence>
<dbReference type="FunFam" id="3.40.720.10:FF:000047">
    <property type="entry name" value="Arylsulfatase"/>
    <property type="match status" value="1"/>
</dbReference>
<proteinExistence type="inferred from homology"/>
<sequence length="607" mass="68922">MYPVCRNKLESCILNEIYKIMKLFIRRNSFLFSKRSACFTHSAFSACTIFLKSVLALSFLTLGPSLETFAVQQKPKADKRPNIVLIMADDLGYSDLGCYGGEIQTPNLDRIAKKGMQFKQFYNVSRCCPTRASLLTGLYNHDAGIGDMTTHQNDSGYRGYLGKNTVTIAEVLKQAGYHTAMAGKWHVSNTITQNNQENQLKWVNHQTEHPLFSPIDQYPTNRGFEKYYGTIWGVVDFYDPFSLVEGTKPVSNVPKGYYHTDAINEKAEGYVREFSKSDQPFFLYVAHNAPHWPIQALPEDIEKYKDTYKAGWDVIRKSRYEKMIRLGLIDSATTKLSPRYPGQKSWENNPTKEWDAHAMAVHAAMIDRMDQGIGKILTALEETGEIDNTIIVFLSDNGASAELSDKYGPGFDRPGQTRDGRIISYATDKSVMPGPQTTFFSIGPDWANVVNTPFRLWKYQSLEGGVHTPMIVSWPKGIKKQGSRTDEVGHVMDFMATFIEVSGAIYPKEYHGNTITPLEGRSFVPVFNGKHLDENRPLFNEHEGSKYVRLNNWKLVVAGTDKNWKLYDLKTDRSELKDLSGTYPDKVVQMRALWDDWAIKHNVLPKP</sequence>